<gene>
    <name evidence="2" type="ORF">HC757_13665</name>
</gene>
<dbReference type="EMBL" id="JAAXYH010000010">
    <property type="protein sequence ID" value="NMH66207.1"/>
    <property type="molecule type" value="Genomic_DNA"/>
</dbReference>
<dbReference type="Proteomes" id="UP000737113">
    <property type="component" value="Unassembled WGS sequence"/>
</dbReference>
<dbReference type="GO" id="GO:0016747">
    <property type="term" value="F:acyltransferase activity, transferring groups other than amino-acyl groups"/>
    <property type="evidence" value="ECO:0007669"/>
    <property type="project" value="InterPro"/>
</dbReference>
<dbReference type="PANTHER" id="PTHR43792:SF1">
    <property type="entry name" value="N-ACETYLTRANSFERASE DOMAIN-CONTAINING PROTEIN"/>
    <property type="match status" value="1"/>
</dbReference>
<proteinExistence type="predicted"/>
<sequence>MHYPTISTPRLKIRAFTQADLPAFARYRALPEVARFQSWSQYSLADAQALFVAMNSVPFGTLDAWFQLALADTADQLIGDLALHFIDEQQLEIGFTLAPEFQGQGLATEALNALLAYLFEECGKHRLIAITDAENKAAWQLLERLHFRREGHFVENIFFKGHWGSEFQYALLASEWRTLT</sequence>
<comment type="caution">
    <text evidence="2">The sequence shown here is derived from an EMBL/GenBank/DDBJ whole genome shotgun (WGS) entry which is preliminary data.</text>
</comment>
<dbReference type="AlphaFoldDB" id="A0A972FV56"/>
<keyword evidence="3" id="KW-1185">Reference proteome</keyword>
<evidence type="ECO:0000259" key="1">
    <source>
        <dbReference type="PROSITE" id="PS51186"/>
    </source>
</evidence>
<dbReference type="InterPro" id="IPR000182">
    <property type="entry name" value="GNAT_dom"/>
</dbReference>
<dbReference type="Gene3D" id="3.40.630.30">
    <property type="match status" value="1"/>
</dbReference>
<dbReference type="CDD" id="cd04301">
    <property type="entry name" value="NAT_SF"/>
    <property type="match status" value="1"/>
</dbReference>
<organism evidence="2 3">
    <name type="scientific">Shewanella salipaludis</name>
    <dbReference type="NCBI Taxonomy" id="2723052"/>
    <lineage>
        <taxon>Bacteria</taxon>
        <taxon>Pseudomonadati</taxon>
        <taxon>Pseudomonadota</taxon>
        <taxon>Gammaproteobacteria</taxon>
        <taxon>Alteromonadales</taxon>
        <taxon>Shewanellaceae</taxon>
        <taxon>Shewanella</taxon>
    </lineage>
</organism>
<dbReference type="RefSeq" id="WP_169564929.1">
    <property type="nucleotide sequence ID" value="NZ_JAAXYH010000010.1"/>
</dbReference>
<reference evidence="2" key="1">
    <citation type="submission" date="2020-04" db="EMBL/GenBank/DDBJ databases">
        <title>Description of Shewanella salipaludis sp. nov., isolated from a salt marsh.</title>
        <authorList>
            <person name="Park S."/>
            <person name="Yoon J.-H."/>
        </authorList>
    </citation>
    <scope>NUCLEOTIDE SEQUENCE</scope>
    <source>
        <strain evidence="2">SHSM-M6</strain>
    </source>
</reference>
<dbReference type="PROSITE" id="PS51186">
    <property type="entry name" value="GNAT"/>
    <property type="match status" value="1"/>
</dbReference>
<accession>A0A972FV56</accession>
<protein>
    <submittedName>
        <fullName evidence="2">GNAT family N-acetyltransferase</fullName>
    </submittedName>
</protein>
<dbReference type="InterPro" id="IPR051531">
    <property type="entry name" value="N-acetyltransferase"/>
</dbReference>
<evidence type="ECO:0000313" key="2">
    <source>
        <dbReference type="EMBL" id="NMH66207.1"/>
    </source>
</evidence>
<dbReference type="InterPro" id="IPR016181">
    <property type="entry name" value="Acyl_CoA_acyltransferase"/>
</dbReference>
<evidence type="ECO:0000313" key="3">
    <source>
        <dbReference type="Proteomes" id="UP000737113"/>
    </source>
</evidence>
<feature type="domain" description="N-acetyltransferase" evidence="1">
    <location>
        <begin position="11"/>
        <end position="174"/>
    </location>
</feature>
<dbReference type="Pfam" id="PF13302">
    <property type="entry name" value="Acetyltransf_3"/>
    <property type="match status" value="1"/>
</dbReference>
<dbReference type="PANTHER" id="PTHR43792">
    <property type="entry name" value="GNAT FAMILY, PUTATIVE (AFU_ORTHOLOGUE AFUA_3G00765)-RELATED-RELATED"/>
    <property type="match status" value="1"/>
</dbReference>
<dbReference type="SUPFAM" id="SSF55729">
    <property type="entry name" value="Acyl-CoA N-acyltransferases (Nat)"/>
    <property type="match status" value="1"/>
</dbReference>
<name>A0A972FV56_9GAMM</name>